<sequence>MAFTVVNGWTVPGFTHERELGDGATGRVVLAVDDLTSTKVAIKYLDGALCADEVFLTRFRTAARSLSQLEDPNVVDLYDFVETPDGAAIVMQYVEGVSLRHVLGVQGPTGPLAALSLFGGVLLGLAAVHEHAVFVHGALRPGNIMIDKEGNARLTDFGTSSAGTVAQSGPPYAAPELWDGASVSVATDLYAATAVFYECLTGQPPFAGRNMARLHREAPIPADEVPGPLRDLIHRGLAKDPAQRPASAADYLAALEEAAVSAYGPSWEAQGRGRVTELAAQAALRPEPPKPKPPRSSGRNPIVVPGNRGAGSRTRWAVPAVAALAVVIAVVSAVTLLTGGEKEPPPEPTSAQQVSTPQPTLPEGGVDPAPLVARIDQAVTQAPGALFNYRQTGCCGLPGAAGKGTLGVVPGGRPSYTLTLSGTGAARKPVRAVIVQDRLYVRAGKTWKSSPLGGRGYPALADQVRVGSSVANLTVLLRSATKLTQTSSNKSGVIYEGAAPAAALAQNPGVGPMYTRMAQATGAQDIAFAIKLDTEHRPIKFWVRAGPENGRNQTLRGSYTGWGQKPAIQAPPNAP</sequence>
<reference evidence="10 11" key="1">
    <citation type="submission" date="2018-10" db="EMBL/GenBank/DDBJ databases">
        <title>Genomic Encyclopedia of Archaeal and Bacterial Type Strains, Phase II (KMG-II): from individual species to whole genera.</title>
        <authorList>
            <person name="Goeker M."/>
        </authorList>
    </citation>
    <scope>NUCLEOTIDE SEQUENCE [LARGE SCALE GENOMIC DNA]</scope>
    <source>
        <strain evidence="10 11">DSM 43383</strain>
    </source>
</reference>
<protein>
    <recommendedName>
        <fullName evidence="1">non-specific serine/threonine protein kinase</fullName>
        <ecNumber evidence="1">2.7.11.1</ecNumber>
    </recommendedName>
</protein>
<dbReference type="InterPro" id="IPR017441">
    <property type="entry name" value="Protein_kinase_ATP_BS"/>
</dbReference>
<evidence type="ECO:0000313" key="11">
    <source>
        <dbReference type="Proteomes" id="UP000274601"/>
    </source>
</evidence>
<dbReference type="Proteomes" id="UP000274601">
    <property type="component" value="Unassembled WGS sequence"/>
</dbReference>
<keyword evidence="2 10" id="KW-0723">Serine/threonine-protein kinase</keyword>
<dbReference type="Gene3D" id="2.50.20.20">
    <property type="match status" value="1"/>
</dbReference>
<comment type="caution">
    <text evidence="10">The sequence shown here is derived from an EMBL/GenBank/DDBJ whole genome shotgun (WGS) entry which is preliminary data.</text>
</comment>
<dbReference type="PROSITE" id="PS50011">
    <property type="entry name" value="PROTEIN_KINASE_DOM"/>
    <property type="match status" value="1"/>
</dbReference>
<feature type="region of interest" description="Disordered" evidence="8">
    <location>
        <begin position="284"/>
        <end position="312"/>
    </location>
</feature>
<evidence type="ECO:0000256" key="5">
    <source>
        <dbReference type="ARBA" id="ARBA00022777"/>
    </source>
</evidence>
<dbReference type="InterPro" id="IPR000719">
    <property type="entry name" value="Prot_kinase_dom"/>
</dbReference>
<dbReference type="CDD" id="cd14014">
    <property type="entry name" value="STKc_PknB_like"/>
    <property type="match status" value="1"/>
</dbReference>
<name>A0A495QGG5_9ACTN</name>
<keyword evidence="6 7" id="KW-0067">ATP-binding</keyword>
<dbReference type="InterPro" id="IPR011009">
    <property type="entry name" value="Kinase-like_dom_sf"/>
</dbReference>
<dbReference type="PANTHER" id="PTHR43289:SF6">
    <property type="entry name" value="SERINE_THREONINE-PROTEIN KINASE NEKL-3"/>
    <property type="match status" value="1"/>
</dbReference>
<keyword evidence="3" id="KW-0808">Transferase</keyword>
<evidence type="ECO:0000256" key="8">
    <source>
        <dbReference type="SAM" id="MobiDB-lite"/>
    </source>
</evidence>
<evidence type="ECO:0000256" key="3">
    <source>
        <dbReference type="ARBA" id="ARBA00022679"/>
    </source>
</evidence>
<evidence type="ECO:0000256" key="7">
    <source>
        <dbReference type="PROSITE-ProRule" id="PRU10141"/>
    </source>
</evidence>
<keyword evidence="11" id="KW-1185">Reference proteome</keyword>
<proteinExistence type="predicted"/>
<organism evidence="10 11">
    <name type="scientific">Actinomadura pelletieri DSM 43383</name>
    <dbReference type="NCBI Taxonomy" id="1120940"/>
    <lineage>
        <taxon>Bacteria</taxon>
        <taxon>Bacillati</taxon>
        <taxon>Actinomycetota</taxon>
        <taxon>Actinomycetes</taxon>
        <taxon>Streptosporangiales</taxon>
        <taxon>Thermomonosporaceae</taxon>
        <taxon>Actinomadura</taxon>
    </lineage>
</organism>
<evidence type="ECO:0000256" key="6">
    <source>
        <dbReference type="ARBA" id="ARBA00022840"/>
    </source>
</evidence>
<dbReference type="EC" id="2.7.11.1" evidence="1"/>
<dbReference type="OrthoDB" id="4716121at2"/>
<dbReference type="Pfam" id="PF00069">
    <property type="entry name" value="Pkinase"/>
    <property type="match status" value="1"/>
</dbReference>
<accession>A0A495QGG5</accession>
<feature type="region of interest" description="Disordered" evidence="8">
    <location>
        <begin position="339"/>
        <end position="368"/>
    </location>
</feature>
<dbReference type="AlphaFoldDB" id="A0A495QGG5"/>
<dbReference type="RefSeq" id="WP_121437056.1">
    <property type="nucleotide sequence ID" value="NZ_RBWU01000006.1"/>
</dbReference>
<feature type="binding site" evidence="7">
    <location>
        <position position="43"/>
    </location>
    <ligand>
        <name>ATP</name>
        <dbReference type="ChEBI" id="CHEBI:30616"/>
    </ligand>
</feature>
<dbReference type="PANTHER" id="PTHR43289">
    <property type="entry name" value="MITOGEN-ACTIVATED PROTEIN KINASE KINASE KINASE 20-RELATED"/>
    <property type="match status" value="1"/>
</dbReference>
<keyword evidence="4 7" id="KW-0547">Nucleotide-binding</keyword>
<evidence type="ECO:0000259" key="9">
    <source>
        <dbReference type="PROSITE" id="PS50011"/>
    </source>
</evidence>
<feature type="compositionally biased region" description="Polar residues" evidence="8">
    <location>
        <begin position="349"/>
        <end position="358"/>
    </location>
</feature>
<evidence type="ECO:0000256" key="4">
    <source>
        <dbReference type="ARBA" id="ARBA00022741"/>
    </source>
</evidence>
<dbReference type="Gene3D" id="1.10.510.10">
    <property type="entry name" value="Transferase(Phosphotransferase) domain 1"/>
    <property type="match status" value="1"/>
</dbReference>
<feature type="domain" description="Protein kinase" evidence="9">
    <location>
        <begin position="14"/>
        <end position="260"/>
    </location>
</feature>
<feature type="region of interest" description="Disordered" evidence="8">
    <location>
        <begin position="550"/>
        <end position="575"/>
    </location>
</feature>
<dbReference type="GO" id="GO:0004674">
    <property type="term" value="F:protein serine/threonine kinase activity"/>
    <property type="evidence" value="ECO:0007669"/>
    <property type="project" value="UniProtKB-KW"/>
</dbReference>
<dbReference type="SUPFAM" id="SSF56112">
    <property type="entry name" value="Protein kinase-like (PK-like)"/>
    <property type="match status" value="1"/>
</dbReference>
<evidence type="ECO:0000256" key="2">
    <source>
        <dbReference type="ARBA" id="ARBA00022527"/>
    </source>
</evidence>
<dbReference type="GO" id="GO:0005524">
    <property type="term" value="F:ATP binding"/>
    <property type="evidence" value="ECO:0007669"/>
    <property type="project" value="UniProtKB-UniRule"/>
</dbReference>
<keyword evidence="5 10" id="KW-0418">Kinase</keyword>
<gene>
    <name evidence="10" type="ORF">BZB76_5291</name>
</gene>
<evidence type="ECO:0000313" key="10">
    <source>
        <dbReference type="EMBL" id="RKS70811.1"/>
    </source>
</evidence>
<dbReference type="Gene3D" id="3.30.200.20">
    <property type="entry name" value="Phosphorylase Kinase, domain 1"/>
    <property type="match status" value="1"/>
</dbReference>
<dbReference type="PROSITE" id="PS00107">
    <property type="entry name" value="PROTEIN_KINASE_ATP"/>
    <property type="match status" value="1"/>
</dbReference>
<dbReference type="EMBL" id="RBWU01000006">
    <property type="protein sequence ID" value="RKS70811.1"/>
    <property type="molecule type" value="Genomic_DNA"/>
</dbReference>
<evidence type="ECO:0000256" key="1">
    <source>
        <dbReference type="ARBA" id="ARBA00012513"/>
    </source>
</evidence>